<keyword evidence="14" id="KW-0175">Coiled coil</keyword>
<dbReference type="GO" id="GO:0070679">
    <property type="term" value="F:inositol 1,4,5 trisphosphate binding"/>
    <property type="evidence" value="ECO:0007669"/>
    <property type="project" value="UniProtKB-UniRule"/>
</dbReference>
<feature type="coiled-coil region" evidence="14">
    <location>
        <begin position="2943"/>
        <end position="2977"/>
    </location>
</feature>
<feature type="domain" description="MIR" evidence="16">
    <location>
        <begin position="268"/>
        <end position="324"/>
    </location>
</feature>
<keyword evidence="13" id="KW-0109">Calcium transport</keyword>
<evidence type="ECO:0000256" key="6">
    <source>
        <dbReference type="ARBA" id="ARBA00022824"/>
    </source>
</evidence>
<keyword evidence="10 13" id="KW-0675">Receptor</keyword>
<dbReference type="InterPro" id="IPR013662">
    <property type="entry name" value="RIH_assoc-dom"/>
</dbReference>
<evidence type="ECO:0000256" key="11">
    <source>
        <dbReference type="ARBA" id="ARBA00023286"/>
    </source>
</evidence>
<keyword evidence="11 13" id="KW-1071">Ligand-gated ion channel</keyword>
<comment type="subcellular location">
    <subcellularLocation>
        <location evidence="1 13">Endoplasmic reticulum membrane</location>
        <topology evidence="1 13">Multi-pass membrane protein</topology>
    </subcellularLocation>
</comment>
<keyword evidence="13" id="KW-0106">Calcium</keyword>
<dbReference type="InterPro" id="IPR000493">
    <property type="entry name" value="InsP3_rcpt"/>
</dbReference>
<feature type="transmembrane region" description="Helical" evidence="13">
    <location>
        <begin position="2817"/>
        <end position="2842"/>
    </location>
</feature>
<evidence type="ECO:0000256" key="12">
    <source>
        <dbReference type="ARBA" id="ARBA00023303"/>
    </source>
</evidence>
<keyword evidence="6 13" id="KW-0256">Endoplasmic reticulum</keyword>
<feature type="transmembrane region" description="Helical" evidence="13">
    <location>
        <begin position="2558"/>
        <end position="2578"/>
    </location>
</feature>
<protein>
    <recommendedName>
        <fullName evidence="13">Inositol 1,4,5-trisphosphate receptor</fullName>
    </recommendedName>
</protein>
<name>A0AA85ITV4_TRIRE</name>
<feature type="transmembrane region" description="Helical" evidence="13">
    <location>
        <begin position="2519"/>
        <end position="2538"/>
    </location>
</feature>
<dbReference type="Proteomes" id="UP000050795">
    <property type="component" value="Unassembled WGS sequence"/>
</dbReference>
<evidence type="ECO:0000256" key="3">
    <source>
        <dbReference type="ARBA" id="ARBA00022448"/>
    </source>
</evidence>
<accession>A0AA85ITV4</accession>
<dbReference type="SMART" id="SM00472">
    <property type="entry name" value="MIR"/>
    <property type="match status" value="4"/>
</dbReference>
<comment type="function">
    <text evidence="13">Receptor for inositol 1,4,5-trisphosphate, a second messenger that mediates the release of intracellular calcium.</text>
</comment>
<dbReference type="PANTHER" id="PTHR13715:SF102">
    <property type="entry name" value="INOSITOL 1,4,5-TRISPHOSPHATE RECEPTOR"/>
    <property type="match status" value="1"/>
</dbReference>
<feature type="transmembrane region" description="Helical" evidence="13">
    <location>
        <begin position="2481"/>
        <end position="2499"/>
    </location>
</feature>
<evidence type="ECO:0000256" key="15">
    <source>
        <dbReference type="SAM" id="MobiDB-lite"/>
    </source>
</evidence>
<dbReference type="InterPro" id="IPR035910">
    <property type="entry name" value="RyR/IP3R_RIH_dom_sf"/>
</dbReference>
<feature type="region of interest" description="Disordered" evidence="15">
    <location>
        <begin position="232"/>
        <end position="251"/>
    </location>
</feature>
<evidence type="ECO:0000256" key="8">
    <source>
        <dbReference type="ARBA" id="ARBA00023065"/>
    </source>
</evidence>
<dbReference type="GO" id="GO:0051209">
    <property type="term" value="P:release of sequestered calcium ion into cytosol"/>
    <property type="evidence" value="ECO:0007669"/>
    <property type="project" value="UniProtKB-UniRule"/>
</dbReference>
<dbReference type="PANTHER" id="PTHR13715">
    <property type="entry name" value="RYANODINE RECEPTOR AND IP3 RECEPTOR"/>
    <property type="match status" value="1"/>
</dbReference>
<keyword evidence="3 13" id="KW-0813">Transport</keyword>
<keyword evidence="7 13" id="KW-1133">Transmembrane helix</keyword>
<comment type="domain">
    <text evidence="13">The receptor contains a calcium channel in its C-terminal extremity. Its large N-terminal cytoplasmic region has the ligand-binding site in the N-terminus and modulatory sites in the middle portion immediately upstream of the channel region.</text>
</comment>
<feature type="transmembrane region" description="Helical" evidence="13">
    <location>
        <begin position="2679"/>
        <end position="2707"/>
    </location>
</feature>
<evidence type="ECO:0000313" key="18">
    <source>
        <dbReference type="WBParaSite" id="TREG1_107620.1"/>
    </source>
</evidence>
<reference evidence="17" key="1">
    <citation type="submission" date="2022-06" db="EMBL/GenBank/DDBJ databases">
        <authorList>
            <person name="Berger JAMES D."/>
            <person name="Berger JAMES D."/>
        </authorList>
    </citation>
    <scope>NUCLEOTIDE SEQUENCE [LARGE SCALE GENOMIC DNA]</scope>
</reference>
<dbReference type="SUPFAM" id="SSF82109">
    <property type="entry name" value="MIR domain"/>
    <property type="match status" value="1"/>
</dbReference>
<dbReference type="Gene3D" id="1.25.10.30">
    <property type="entry name" value="IP3 receptor type 1 binding core, RIH domain"/>
    <property type="match status" value="1"/>
</dbReference>
<dbReference type="InterPro" id="IPR014821">
    <property type="entry name" value="Ins145_P3_rcpt"/>
</dbReference>
<dbReference type="WBParaSite" id="TREG1_107620.1">
    <property type="protein sequence ID" value="TREG1_107620.1"/>
    <property type="gene ID" value="TREG1_107620"/>
</dbReference>
<keyword evidence="13" id="KW-0107">Calcium channel</keyword>
<keyword evidence="4 13" id="KW-0812">Transmembrane</keyword>
<evidence type="ECO:0000256" key="14">
    <source>
        <dbReference type="SAM" id="Coils"/>
    </source>
</evidence>
<dbReference type="PRINTS" id="PR00779">
    <property type="entry name" value="INSP3RECEPTR"/>
</dbReference>
<dbReference type="Pfam" id="PF02815">
    <property type="entry name" value="MIR"/>
    <property type="match status" value="1"/>
</dbReference>
<dbReference type="Pfam" id="PF01365">
    <property type="entry name" value="RYDR_ITPR"/>
    <property type="match status" value="1"/>
</dbReference>
<dbReference type="FunFam" id="1.10.287.70:FF:000311">
    <property type="entry name" value="Predicted protein"/>
    <property type="match status" value="1"/>
</dbReference>
<dbReference type="Gene3D" id="2.80.10.50">
    <property type="match status" value="2"/>
</dbReference>
<evidence type="ECO:0000256" key="7">
    <source>
        <dbReference type="ARBA" id="ARBA00022989"/>
    </source>
</evidence>
<keyword evidence="17" id="KW-1185">Reference proteome</keyword>
<evidence type="ECO:0000256" key="10">
    <source>
        <dbReference type="ARBA" id="ARBA00023170"/>
    </source>
</evidence>
<proteinExistence type="inferred from homology"/>
<dbReference type="PROSITE" id="PS50919">
    <property type="entry name" value="MIR"/>
    <property type="match status" value="1"/>
</dbReference>
<organism evidence="17 18">
    <name type="scientific">Trichobilharzia regenti</name>
    <name type="common">Nasal bird schistosome</name>
    <dbReference type="NCBI Taxonomy" id="157069"/>
    <lineage>
        <taxon>Eukaryota</taxon>
        <taxon>Metazoa</taxon>
        <taxon>Spiralia</taxon>
        <taxon>Lophotrochozoa</taxon>
        <taxon>Platyhelminthes</taxon>
        <taxon>Trematoda</taxon>
        <taxon>Digenea</taxon>
        <taxon>Strigeidida</taxon>
        <taxon>Schistosomatoidea</taxon>
        <taxon>Schistosomatidae</taxon>
        <taxon>Trichobilharzia</taxon>
    </lineage>
</organism>
<feature type="region of interest" description="Disordered" evidence="15">
    <location>
        <begin position="1711"/>
        <end position="1731"/>
    </location>
</feature>
<feature type="region of interest" description="Disordered" evidence="15">
    <location>
        <begin position="2141"/>
        <end position="2161"/>
    </location>
</feature>
<evidence type="ECO:0000256" key="2">
    <source>
        <dbReference type="ARBA" id="ARBA00009453"/>
    </source>
</evidence>
<evidence type="ECO:0000313" key="17">
    <source>
        <dbReference type="Proteomes" id="UP000050795"/>
    </source>
</evidence>
<evidence type="ECO:0000259" key="16">
    <source>
        <dbReference type="PROSITE" id="PS50919"/>
    </source>
</evidence>
<keyword evidence="5" id="KW-0677">Repeat</keyword>
<keyword evidence="9 13" id="KW-0472">Membrane</keyword>
<evidence type="ECO:0000256" key="9">
    <source>
        <dbReference type="ARBA" id="ARBA00023136"/>
    </source>
</evidence>
<dbReference type="GO" id="GO:0005220">
    <property type="term" value="F:inositol 1,4,5-trisphosphate-gated calcium channel activity"/>
    <property type="evidence" value="ECO:0007669"/>
    <property type="project" value="UniProtKB-UniRule"/>
</dbReference>
<dbReference type="Pfam" id="PF00520">
    <property type="entry name" value="Ion_trans"/>
    <property type="match status" value="1"/>
</dbReference>
<sequence length="3002" mass="345369">MRFHRESEDSTELVHFGDQITLYSNDKNGGLLCMEGQISNKPSVIRINSDQLTVSTLTRDSRFFIFAMQRNIFHDCFRKEETSFGAEYNLEDFKHDNEQHSKLQGRLSESVVYYGSIIELIHVKSNKILRAKKEISPQFKNASVRFTLEEYEGDESWFIIQPLYKHKQLGDPVVIGDKVILLASRAGCALNIDQLDPKLTYTTTTNNNNNNDNSITKQHKLLTNGCHQNISHLHQQNNNSNNNNNNNNSSNNTSWQINVYLGYQDNLEHILKGGDVIRLFHSESEKFLTCDEYQNELHVFLRTTFRTATTTAKSSKALWEIEVIHSDSKRTGAGHWNSLFRLKHLTTGMYLCAKVHKMEDRCGNTKVPSYREQDNYCTPRYLTLSKDPTFETVFELDSTSHNKDNNELIPNNAFVRICHTASKMWIKASEVTIDKNVDKPIMHMLNLTCVKDNKEVFAILPVPACIIRDLDFASDVYKALGVILSSLRDQGKLMDIQLKSLTFILSELITFLDGSTDLTSEITSSTSVKNHVALRDRQKLLREQNIISQIIQILSFNILSSLPKRSTSNVNDYLKNSKMFNSEPDISLISKLNESGIDNGCLNGQEVFLDEKSEILAWQTVGSLCYRTLTLSQHNYRKNQEYLAQYLNLMQSHIGLGMRASETITALLHNNRKLLEKHVGEQEVATFISLVRDNCEARFLNYLSALCTSSGVAIPITQELICHQLLSKENEDLLVDTCEKTIINSEQQSELAVVLTWKQTNILDEYFWRSCINSYLIINHSARHQRYNLSVKISRLDNKQAKHTSICSLMMNYYQAQIDLFALLCQDRQYIAIHYFMSKLPIDLLLKCIRNERLRPGLRASFTRLLLNLHVDRDPQELNQPIQYARLWSSLGTKSDIFTYEAASNHTVKQESIKYDFIPVMNFINEYLDDILVYGRYLTDPSYITLTYEIINLSRHLVFFGLYNTEELLILGQKLVFMLDRCDSSSSTRSDLKGEVNKVRERGSTTSPSALLTSFSSDRLLDLKVKSLEIIEYILDVRVDYQIFSLLTTLRCIKQPENNSNGQGLKNLVEDQMSELSSLVKSKLTTLFHLQVEKRTDDDDDHDGCEMVQSKLTILNIDGYNGQLLVNVLARLCISTSVELKSKSLQLLFRHFGQQEELIVKFKQVQLLVSDTGIKVYRQLKRYLDTLRGLIEKSELWMNSEIHMMTSSSNFQVHSESSHQTSNYSLVKDILCNIISICQPESIESRKMSRHSHSLFLQNNANILKDTSLDTSVQITGQVFGAIYAEHESSKPSSPVSSPSSSSSSTSLSSFPFEQIQQLLRHLGAHNILMELLNIQFKCDDMILSAIVHLAKYILCLFCYKHGTNQKLLFPYLDKFLTNEIDDAEICMAILEGNTELCMMMTDRSMMRKLCILLQSSSPRLHWLRVLSTVLQPNSEILRPMQEMLSTELSSMFDDTLFLMNSSSRVRTILDSFLSTMIISSKSSTTFSLLKLSDATFKQDLEFNIEFLSLLNRLITKECDTLLKKYQKWFKFTELIEIIIHPMVKYVNFYPLRHVYMEGLTVICASKEFRKYFAYQYSESLCLLWQNICEELDELLLYNKTSNNEYKVFLRDSLIESINKIFLQIQLLGDNQPQYHQEASRRLMHKLIRLNNDPLLGRVADECSQIIMSTIASTSLPNSPEFSYKLEPYLTRSHTQLNRAGQIEQSSEFESVFEEPLNDKSNDDDNHDDDGDVYANPLKKDPFEMIVFQCDAFQKFTAKKSASYLEDNHIRSIIDQPKSQIFADYIEKQFNYMITKIEHHLTSSIHDEYDSLVKFLQYPLNSIELQTIRSDNFSYNAFIASLMQHAYDLIKIGSEDQFVKLLQIFTSLSKTSVEKPSSEGKWNSNTMTLNHNSDQDTTHYFLCSNGICDLIINCIENPNTSEVVFIMANELAINLLKYGNKHVQECFYAILSKPKIHEEFFNTIFQSIHNAYSPADSLPKNKSFIKEEDTSPTSYTSYSSQLPSGKFVTTLKTLTFLQTLCNRSNIRLQELLRIQPHNVTTFNLIEEIKSLFLNLWKTNDNFIVSSMNTSTANTNQENNQFDDNNPQCRVDASAKTTQEGHLKVNGIIPVSKLQNLAEKRGAKRLSINTGVSLSVNSFHNANQSQKSPRFHTDSYNNNNNNSDSTVYSSSYTDMMLLILTCLIQFCQGPCISNQNDLAFGSPNILNELVNLISDIPVWMINDKLNEIRFQLAKISLSSIKLLLAVLEGRSGDNVFQRLLDLWPIDKLINAIRNYHILSQNPNFTSNHTDEILHQCGHSLFILTQYLYRSFPIILKHMKISDTTMPTSPIVYNNLSKTKWSELTCQNPVEEPVDENNTTSSSNDLRKLKLHSTIIKRLIKNQSDSLPSLQNYAMNTAQIEIIRENNKIERIIYPIPEMCQYLTNTKKCQLLNKTVMDDDHTKLPSLFELIEDIYAEMLCAKHMLVHPWIHWFSFRSQWISDASFYQTLCLNFLLIAFYPFQGESSLSYSLNEFETEIGIIPFALFAVLLCLICSNQLSVQIYVGLETLYLLFVCGSENIIHVLGLTNLIFRLANLIIIYRQHSLITQYKKHLFISEMKAIGETGDTFMHHSPSSSSSSPFSSLFKIDNVKKLFPLQSIKKLFTSTWRKYSCLSIRQLFKCFPTLFTYAKQQNMNELNYKLIHNLLLITFAILGVFLHPLFHSLVLLDVITREETLLNVVRSVTKNGRSIFLTGILALIIIYLYSIVGHVYFRNDFAIEVEDNKEEENGEKMERRCDTLKMCMLTTLREGLLNGGGIGEALRRPSSEDNSFIFRTIYDLSFFVIVIVIILNLIFGVIVDTFAALRQEKQNSEELNKNHCCVCGLHRSAFDHSNTSFDEHVEIDHNVWHYVYFIIYLKTKPIHELTSQEIYINKMVKKGEFKWIPRRRAMTLHNMDTVSTKKAEEIDQLTKKLEKTIQAVESLNEGFKNLSKEIAKQNMEKSKEKLISHISNSISNQFKQEKQEE</sequence>
<feature type="compositionally biased region" description="Low complexity" evidence="15">
    <location>
        <begin position="237"/>
        <end position="251"/>
    </location>
</feature>
<comment type="similarity">
    <text evidence="2 13">Belongs to the InsP3 receptor family.</text>
</comment>
<keyword evidence="8 13" id="KW-0406">Ion transport</keyword>
<keyword evidence="12 13" id="KW-0407">Ion channel</keyword>
<evidence type="ECO:0000256" key="4">
    <source>
        <dbReference type="ARBA" id="ARBA00022692"/>
    </source>
</evidence>
<reference evidence="18" key="2">
    <citation type="submission" date="2023-11" db="UniProtKB">
        <authorList>
            <consortium name="WormBaseParasite"/>
        </authorList>
    </citation>
    <scope>IDENTIFICATION</scope>
</reference>
<evidence type="ECO:0000256" key="1">
    <source>
        <dbReference type="ARBA" id="ARBA00004477"/>
    </source>
</evidence>
<dbReference type="Gene3D" id="1.10.287.70">
    <property type="match status" value="1"/>
</dbReference>
<feature type="transmembrane region" description="Helical" evidence="13">
    <location>
        <begin position="2728"/>
        <end position="2750"/>
    </location>
</feature>
<dbReference type="InterPro" id="IPR015925">
    <property type="entry name" value="Ryanodine_IP3_receptor"/>
</dbReference>
<dbReference type="InterPro" id="IPR016093">
    <property type="entry name" value="MIR_motif"/>
</dbReference>
<dbReference type="Pfam" id="PF08709">
    <property type="entry name" value="Ins145_P3_rec"/>
    <property type="match status" value="1"/>
</dbReference>
<comment type="subunit">
    <text evidence="13">Homotetramer.</text>
</comment>
<dbReference type="Pfam" id="PF08454">
    <property type="entry name" value="RIH_assoc"/>
    <property type="match status" value="1"/>
</dbReference>
<dbReference type="GO" id="GO:0005789">
    <property type="term" value="C:endoplasmic reticulum membrane"/>
    <property type="evidence" value="ECO:0007669"/>
    <property type="project" value="UniProtKB-SubCell"/>
</dbReference>
<dbReference type="InterPro" id="IPR036300">
    <property type="entry name" value="MIR_dom_sf"/>
</dbReference>
<dbReference type="SUPFAM" id="SSF100909">
    <property type="entry name" value="IP3 receptor type 1 binding core, domain 2"/>
    <property type="match status" value="2"/>
</dbReference>
<dbReference type="InterPro" id="IPR000699">
    <property type="entry name" value="RIH_dom"/>
</dbReference>
<evidence type="ECO:0000256" key="13">
    <source>
        <dbReference type="RuleBase" id="RU368044"/>
    </source>
</evidence>
<dbReference type="InterPro" id="IPR005821">
    <property type="entry name" value="Ion_trans_dom"/>
</dbReference>
<evidence type="ECO:0000256" key="5">
    <source>
        <dbReference type="ARBA" id="ARBA00022737"/>
    </source>
</evidence>